<feature type="region of interest" description="Disordered" evidence="1">
    <location>
        <begin position="1"/>
        <end position="35"/>
    </location>
</feature>
<name>A0A4Z1EEL5_9HELO</name>
<evidence type="ECO:0000256" key="1">
    <source>
        <dbReference type="SAM" id="MobiDB-lite"/>
    </source>
</evidence>
<accession>A0A4Z1EEL5</accession>
<dbReference type="EMBL" id="PQXH01000251">
    <property type="protein sequence ID" value="TGO07727.1"/>
    <property type="molecule type" value="Genomic_DNA"/>
</dbReference>
<gene>
    <name evidence="2" type="ORF">BTUL_0251g00090</name>
</gene>
<keyword evidence="3" id="KW-1185">Reference proteome</keyword>
<proteinExistence type="predicted"/>
<sequence length="129" mass="14604">MPGPRAQDATKPSGSSSSPSKKVPSVKKSPEQERRGIIEELHRKFYKLNDKFSVNVTSDKRDDVKLELDKPSGYKISTGTVEKFAREATKNSEDYKVEVILTKGKYEFRLTYIGDSVAQSKQRARNEAY</sequence>
<reference evidence="2 3" key="1">
    <citation type="submission" date="2017-12" db="EMBL/GenBank/DDBJ databases">
        <title>Comparative genomics of Botrytis spp.</title>
        <authorList>
            <person name="Valero-Jimenez C.A."/>
            <person name="Tapia P."/>
            <person name="Veloso J."/>
            <person name="Silva-Moreno E."/>
            <person name="Staats M."/>
            <person name="Valdes J.H."/>
            <person name="Van Kan J.A.L."/>
        </authorList>
    </citation>
    <scope>NUCLEOTIDE SEQUENCE [LARGE SCALE GENOMIC DNA]</scope>
    <source>
        <strain evidence="2 3">Bt9001</strain>
    </source>
</reference>
<organism evidence="2 3">
    <name type="scientific">Botrytis tulipae</name>
    <dbReference type="NCBI Taxonomy" id="87230"/>
    <lineage>
        <taxon>Eukaryota</taxon>
        <taxon>Fungi</taxon>
        <taxon>Dikarya</taxon>
        <taxon>Ascomycota</taxon>
        <taxon>Pezizomycotina</taxon>
        <taxon>Leotiomycetes</taxon>
        <taxon>Helotiales</taxon>
        <taxon>Sclerotiniaceae</taxon>
        <taxon>Botrytis</taxon>
    </lineage>
</organism>
<feature type="compositionally biased region" description="Low complexity" evidence="1">
    <location>
        <begin position="11"/>
        <end position="27"/>
    </location>
</feature>
<dbReference type="Proteomes" id="UP000297777">
    <property type="component" value="Unassembled WGS sequence"/>
</dbReference>
<evidence type="ECO:0000313" key="3">
    <source>
        <dbReference type="Proteomes" id="UP000297777"/>
    </source>
</evidence>
<comment type="caution">
    <text evidence="2">The sequence shown here is derived from an EMBL/GenBank/DDBJ whole genome shotgun (WGS) entry which is preliminary data.</text>
</comment>
<evidence type="ECO:0000313" key="2">
    <source>
        <dbReference type="EMBL" id="TGO07727.1"/>
    </source>
</evidence>
<protein>
    <submittedName>
        <fullName evidence="2">Uncharacterized protein</fullName>
    </submittedName>
</protein>
<dbReference type="AlphaFoldDB" id="A0A4Z1EEL5"/>